<evidence type="ECO:0000313" key="2">
    <source>
        <dbReference type="EMBL" id="MDN4474438.1"/>
    </source>
</evidence>
<keyword evidence="1" id="KW-0472">Membrane</keyword>
<keyword evidence="1" id="KW-1133">Transmembrane helix</keyword>
<reference evidence="2" key="1">
    <citation type="submission" date="2023-06" db="EMBL/GenBank/DDBJ databases">
        <title>Sysu t00192.</title>
        <authorList>
            <person name="Gao L."/>
            <person name="Fang B.-Z."/>
            <person name="Li W.-J."/>
        </authorList>
    </citation>
    <scope>NUCLEOTIDE SEQUENCE</scope>
    <source>
        <strain evidence="2">SYSU T00192</strain>
    </source>
</reference>
<evidence type="ECO:0000256" key="1">
    <source>
        <dbReference type="SAM" id="Phobius"/>
    </source>
</evidence>
<accession>A0ABT8G5M9</accession>
<keyword evidence="1" id="KW-0812">Transmembrane</keyword>
<protein>
    <submittedName>
        <fullName evidence="2">Uncharacterized protein</fullName>
    </submittedName>
</protein>
<organism evidence="2 3">
    <name type="scientific">Demequina litoralis</name>
    <dbReference type="NCBI Taxonomy" id="3051660"/>
    <lineage>
        <taxon>Bacteria</taxon>
        <taxon>Bacillati</taxon>
        <taxon>Actinomycetota</taxon>
        <taxon>Actinomycetes</taxon>
        <taxon>Micrococcales</taxon>
        <taxon>Demequinaceae</taxon>
        <taxon>Demequina</taxon>
    </lineage>
</organism>
<gene>
    <name evidence="2" type="ORF">QQX09_01060</name>
</gene>
<feature type="transmembrane region" description="Helical" evidence="1">
    <location>
        <begin position="7"/>
        <end position="29"/>
    </location>
</feature>
<dbReference type="EMBL" id="JAUHPW010000001">
    <property type="protein sequence ID" value="MDN4474438.1"/>
    <property type="molecule type" value="Genomic_DNA"/>
</dbReference>
<dbReference type="RefSeq" id="WP_301130858.1">
    <property type="nucleotide sequence ID" value="NZ_JAUHPW010000001.1"/>
</dbReference>
<proteinExistence type="predicted"/>
<evidence type="ECO:0000313" key="3">
    <source>
        <dbReference type="Proteomes" id="UP001172728"/>
    </source>
</evidence>
<keyword evidence="3" id="KW-1185">Reference proteome</keyword>
<comment type="caution">
    <text evidence="2">The sequence shown here is derived from an EMBL/GenBank/DDBJ whole genome shotgun (WGS) entry which is preliminary data.</text>
</comment>
<sequence length="121" mass="12614">MTRGVAIRVGVGVLAALAVVALAVLGPWWSRDLPVMEATVGDADRELTVLLGDACGLDPSRTVVETDTEVRVRAFAKAPLIELWSTDCQVALTVGFAAPLGDRALVDEATGEQVEVTGRGA</sequence>
<dbReference type="Proteomes" id="UP001172728">
    <property type="component" value="Unassembled WGS sequence"/>
</dbReference>
<name>A0ABT8G5M9_9MICO</name>